<evidence type="ECO:0000313" key="2">
    <source>
        <dbReference type="Proteomes" id="UP001168821"/>
    </source>
</evidence>
<accession>A0AA38HJ46</accession>
<name>A0AA38HJ46_9CUCU</name>
<dbReference type="EMBL" id="JALNTZ010000658">
    <property type="protein sequence ID" value="KAJ3632107.1"/>
    <property type="molecule type" value="Genomic_DNA"/>
</dbReference>
<protein>
    <submittedName>
        <fullName evidence="1">Uncharacterized protein</fullName>
    </submittedName>
</protein>
<organism evidence="1 2">
    <name type="scientific">Zophobas morio</name>
    <dbReference type="NCBI Taxonomy" id="2755281"/>
    <lineage>
        <taxon>Eukaryota</taxon>
        <taxon>Metazoa</taxon>
        <taxon>Ecdysozoa</taxon>
        <taxon>Arthropoda</taxon>
        <taxon>Hexapoda</taxon>
        <taxon>Insecta</taxon>
        <taxon>Pterygota</taxon>
        <taxon>Neoptera</taxon>
        <taxon>Endopterygota</taxon>
        <taxon>Coleoptera</taxon>
        <taxon>Polyphaga</taxon>
        <taxon>Cucujiformia</taxon>
        <taxon>Tenebrionidae</taxon>
        <taxon>Zophobas</taxon>
    </lineage>
</organism>
<proteinExistence type="predicted"/>
<dbReference type="Proteomes" id="UP001168821">
    <property type="component" value="Unassembled WGS sequence"/>
</dbReference>
<evidence type="ECO:0000313" key="1">
    <source>
        <dbReference type="EMBL" id="KAJ3632107.1"/>
    </source>
</evidence>
<gene>
    <name evidence="1" type="ORF">Zmor_022091</name>
</gene>
<reference evidence="1" key="1">
    <citation type="journal article" date="2023" name="G3 (Bethesda)">
        <title>Whole genome assemblies of Zophobas morio and Tenebrio molitor.</title>
        <authorList>
            <person name="Kaur S."/>
            <person name="Stinson S.A."/>
            <person name="diCenzo G.C."/>
        </authorList>
    </citation>
    <scope>NUCLEOTIDE SEQUENCE</scope>
    <source>
        <strain evidence="1">QUZm001</strain>
    </source>
</reference>
<dbReference type="AlphaFoldDB" id="A0AA38HJ46"/>
<keyword evidence="2" id="KW-1185">Reference proteome</keyword>
<sequence length="95" mass="10481">MRDGNFVAENAADKATTFCRSPRSSVVSPAYLFADEVLCESNFLANAEEQLEPITIVEIVEIINALPRRKARYHQCDVKALPMMAVEAYAASSTL</sequence>
<comment type="caution">
    <text evidence="1">The sequence shown here is derived from an EMBL/GenBank/DDBJ whole genome shotgun (WGS) entry which is preliminary data.</text>
</comment>